<dbReference type="VEuPathDB" id="FungiDB:VP01_1134g1"/>
<evidence type="ECO:0000313" key="5">
    <source>
        <dbReference type="Proteomes" id="UP000037035"/>
    </source>
</evidence>
<protein>
    <submittedName>
        <fullName evidence="4">Uncharacterized protein</fullName>
    </submittedName>
</protein>
<dbReference type="EMBL" id="LAVV01001499">
    <property type="protein sequence ID" value="KNZ63506.1"/>
    <property type="molecule type" value="Genomic_DNA"/>
</dbReference>
<accession>A0A0L6VS22</accession>
<evidence type="ECO:0000256" key="1">
    <source>
        <dbReference type="ARBA" id="ARBA00006623"/>
    </source>
</evidence>
<dbReference type="STRING" id="27349.A0A0L6VS22"/>
<dbReference type="GO" id="GO:0005829">
    <property type="term" value="C:cytosol"/>
    <property type="evidence" value="ECO:0007669"/>
    <property type="project" value="TreeGrafter"/>
</dbReference>
<dbReference type="Pfam" id="PF21057">
    <property type="entry name" value="Hikeshi-like_C"/>
    <property type="match status" value="1"/>
</dbReference>
<feature type="domain" description="Hikeshi-like C-terminal" evidence="3">
    <location>
        <begin position="164"/>
        <end position="211"/>
    </location>
</feature>
<name>A0A0L6VS22_9BASI</name>
<dbReference type="GO" id="GO:0005634">
    <property type="term" value="C:nucleus"/>
    <property type="evidence" value="ECO:0007669"/>
    <property type="project" value="TreeGrafter"/>
</dbReference>
<dbReference type="GO" id="GO:0061608">
    <property type="term" value="F:nuclear import signal receptor activity"/>
    <property type="evidence" value="ECO:0007669"/>
    <property type="project" value="TreeGrafter"/>
</dbReference>
<evidence type="ECO:0000259" key="3">
    <source>
        <dbReference type="Pfam" id="PF21057"/>
    </source>
</evidence>
<dbReference type="AlphaFoldDB" id="A0A0L6VS22"/>
<organism evidence="4 5">
    <name type="scientific">Puccinia sorghi</name>
    <dbReference type="NCBI Taxonomy" id="27349"/>
    <lineage>
        <taxon>Eukaryota</taxon>
        <taxon>Fungi</taxon>
        <taxon>Dikarya</taxon>
        <taxon>Basidiomycota</taxon>
        <taxon>Pucciniomycotina</taxon>
        <taxon>Pucciniomycetes</taxon>
        <taxon>Pucciniales</taxon>
        <taxon>Pucciniaceae</taxon>
        <taxon>Puccinia</taxon>
    </lineage>
</organism>
<comment type="similarity">
    <text evidence="1">Belongs to the OPI10 family.</text>
</comment>
<dbReference type="Pfam" id="PF05603">
    <property type="entry name" value="Hikeshi-like_N"/>
    <property type="match status" value="1"/>
</dbReference>
<sequence>MSYQDTNTPPAAGSTPPAFACIIPSRPVQTQFTHLPPDRFVFQFSNPDAINHLVVFLTGVVPLPDDYGASIHFQFAGKPEWHLLGMISGEKPSAIFRLKDPMKVGSQKWSSDWTETSLASSPVDRATLGILVAPLHLIQADCHALSIRPPASSTSARSAPRHHLLTLAKAVAQNLFHYLASFSGSPSQPFFPLHLLEEWWALFQRKIDNSNHPEQWLLDSAADSTLA</sequence>
<proteinExistence type="inferred from homology"/>
<dbReference type="PANTHER" id="PTHR12925">
    <property type="entry name" value="HIKESHI FAMILY MEMBER"/>
    <property type="match status" value="1"/>
</dbReference>
<feature type="domain" description="Hikeshi-like N-terminal" evidence="2">
    <location>
        <begin position="22"/>
        <end position="145"/>
    </location>
</feature>
<keyword evidence="5" id="KW-1185">Reference proteome</keyword>
<dbReference type="PANTHER" id="PTHR12925:SF0">
    <property type="entry name" value="PROTEIN HIKESHI"/>
    <property type="match status" value="1"/>
</dbReference>
<dbReference type="Proteomes" id="UP000037035">
    <property type="component" value="Unassembled WGS sequence"/>
</dbReference>
<evidence type="ECO:0000259" key="2">
    <source>
        <dbReference type="Pfam" id="PF05603"/>
    </source>
</evidence>
<dbReference type="InterPro" id="IPR048364">
    <property type="entry name" value="Hikeshi-like_C"/>
</dbReference>
<dbReference type="InterPro" id="IPR031318">
    <property type="entry name" value="OPI10"/>
</dbReference>
<dbReference type="OrthoDB" id="10248398at2759"/>
<dbReference type="GO" id="GO:0006606">
    <property type="term" value="P:protein import into nucleus"/>
    <property type="evidence" value="ECO:0007669"/>
    <property type="project" value="TreeGrafter"/>
</dbReference>
<gene>
    <name evidence="4" type="ORF">VP01_1134g1</name>
</gene>
<evidence type="ECO:0000313" key="4">
    <source>
        <dbReference type="EMBL" id="KNZ63506.1"/>
    </source>
</evidence>
<comment type="caution">
    <text evidence="4">The sequence shown here is derived from an EMBL/GenBank/DDBJ whole genome shotgun (WGS) entry which is preliminary data.</text>
</comment>
<dbReference type="InterPro" id="IPR008493">
    <property type="entry name" value="Hikeshi-like_N"/>
</dbReference>
<reference evidence="4 5" key="1">
    <citation type="submission" date="2015-08" db="EMBL/GenBank/DDBJ databases">
        <title>Next Generation Sequencing and Analysis of the Genome of Puccinia sorghi L Schw, the Causal Agent of Maize Common Rust.</title>
        <authorList>
            <person name="Rochi L."/>
            <person name="Burguener G."/>
            <person name="Darino M."/>
            <person name="Turjanski A."/>
            <person name="Kreff E."/>
            <person name="Dieguez M.J."/>
            <person name="Sacco F."/>
        </authorList>
    </citation>
    <scope>NUCLEOTIDE SEQUENCE [LARGE SCALE GENOMIC DNA]</scope>
    <source>
        <strain evidence="4 5">RO10H11247</strain>
    </source>
</reference>